<name>A0ACB8BJ93_9AGAM</name>
<keyword evidence="2" id="KW-1185">Reference proteome</keyword>
<evidence type="ECO:0000313" key="1">
    <source>
        <dbReference type="EMBL" id="KAH7925602.1"/>
    </source>
</evidence>
<keyword evidence="1" id="KW-0378">Hydrolase</keyword>
<gene>
    <name evidence="1" type="ORF">BV22DRAFT_1010962</name>
</gene>
<sequence length="325" mass="33939">MSVGVGSPATQFDLLIDTGASNTWVGAGTQYTPTSTSQNTGDTINVSYGSGTMSGTEYTDTVTLSPSLVIQNQSIGVASSAQGFSDVDGILGVGPVDLTQGTVSNTTEVPTVTDNLYAQGSITSDSLGISYEPSSTVDAINGELTFGGTDNTRYTGEINFVPITTTSPASNYWGIDQSVTYGTDGTTILNTTAGIVDTGTTLLLLATDAFQAYQQATGGTEDQTTGLLTITEEQYDNLQSLYFNIGGTTYEFTPNAQIWPRALNSVLGGQEGQIYLIASDLGSESGSGLDFINGFGWLQRYYAVFDTGNAQVGIATTEYTDADTN</sequence>
<proteinExistence type="predicted"/>
<evidence type="ECO:0000313" key="2">
    <source>
        <dbReference type="Proteomes" id="UP000790709"/>
    </source>
</evidence>
<protein>
    <submittedName>
        <fullName evidence="1">Acid protease</fullName>
    </submittedName>
</protein>
<dbReference type="Proteomes" id="UP000790709">
    <property type="component" value="Unassembled WGS sequence"/>
</dbReference>
<dbReference type="EMBL" id="MU266399">
    <property type="protein sequence ID" value="KAH7925602.1"/>
    <property type="molecule type" value="Genomic_DNA"/>
</dbReference>
<comment type="caution">
    <text evidence="1">The sequence shown here is derived from an EMBL/GenBank/DDBJ whole genome shotgun (WGS) entry which is preliminary data.</text>
</comment>
<accession>A0ACB8BJ93</accession>
<organism evidence="1 2">
    <name type="scientific">Leucogyrophana mollusca</name>
    <dbReference type="NCBI Taxonomy" id="85980"/>
    <lineage>
        <taxon>Eukaryota</taxon>
        <taxon>Fungi</taxon>
        <taxon>Dikarya</taxon>
        <taxon>Basidiomycota</taxon>
        <taxon>Agaricomycotina</taxon>
        <taxon>Agaricomycetes</taxon>
        <taxon>Agaricomycetidae</taxon>
        <taxon>Boletales</taxon>
        <taxon>Boletales incertae sedis</taxon>
        <taxon>Leucogyrophana</taxon>
    </lineage>
</organism>
<keyword evidence="1" id="KW-0645">Protease</keyword>
<reference evidence="1" key="1">
    <citation type="journal article" date="2021" name="New Phytol.">
        <title>Evolutionary innovations through gain and loss of genes in the ectomycorrhizal Boletales.</title>
        <authorList>
            <person name="Wu G."/>
            <person name="Miyauchi S."/>
            <person name="Morin E."/>
            <person name="Kuo A."/>
            <person name="Drula E."/>
            <person name="Varga T."/>
            <person name="Kohler A."/>
            <person name="Feng B."/>
            <person name="Cao Y."/>
            <person name="Lipzen A."/>
            <person name="Daum C."/>
            <person name="Hundley H."/>
            <person name="Pangilinan J."/>
            <person name="Johnson J."/>
            <person name="Barry K."/>
            <person name="LaButti K."/>
            <person name="Ng V."/>
            <person name="Ahrendt S."/>
            <person name="Min B."/>
            <person name="Choi I.G."/>
            <person name="Park H."/>
            <person name="Plett J.M."/>
            <person name="Magnuson J."/>
            <person name="Spatafora J.W."/>
            <person name="Nagy L.G."/>
            <person name="Henrissat B."/>
            <person name="Grigoriev I.V."/>
            <person name="Yang Z.L."/>
            <person name="Xu J."/>
            <person name="Martin F.M."/>
        </authorList>
    </citation>
    <scope>NUCLEOTIDE SEQUENCE</scope>
    <source>
        <strain evidence="1">KUC20120723A-06</strain>
    </source>
</reference>